<dbReference type="OrthoDB" id="9773039at2"/>
<dbReference type="Gene3D" id="3.40.50.720">
    <property type="entry name" value="NAD(P)-binding Rossmann-like Domain"/>
    <property type="match status" value="1"/>
</dbReference>
<dbReference type="STRING" id="1849968.A8C32_07445"/>
<evidence type="ECO:0000313" key="4">
    <source>
        <dbReference type="Proteomes" id="UP000095713"/>
    </source>
</evidence>
<comment type="caution">
    <text evidence="3">The sequence shown here is derived from an EMBL/GenBank/DDBJ whole genome shotgun (WGS) entry which is preliminary data.</text>
</comment>
<evidence type="ECO:0000313" key="3">
    <source>
        <dbReference type="EMBL" id="OEJ99006.1"/>
    </source>
</evidence>
<gene>
    <name evidence="3" type="ORF">A8C32_07445</name>
</gene>
<organism evidence="3 4">
    <name type="scientific">Flavivirga aquatica</name>
    <dbReference type="NCBI Taxonomy" id="1849968"/>
    <lineage>
        <taxon>Bacteria</taxon>
        <taxon>Pseudomonadati</taxon>
        <taxon>Bacteroidota</taxon>
        <taxon>Flavobacteriia</taxon>
        <taxon>Flavobacteriales</taxon>
        <taxon>Flavobacteriaceae</taxon>
        <taxon>Flavivirga</taxon>
    </lineage>
</organism>
<name>A0A1E5SIV9_9FLAO</name>
<sequence length="343" mass="38648">MTHELKQIIQAAILNQASEVKNVLATVVDLDGSSYRRPGVRMLLSSNGTMVGAVSGGCVEKEVLRRAQSVFETGKSKIMTYDGRYRLGCEGILYILLEPLDISNEFKNLFFQKLEERITFTIQSFYKKEDECVGDFYSIISFGEKENFTFSKQHKNQISQNEDVKIFSQKLLPCFKLLIIGGEHDAVKLCKMASLLGWEVDVVTSIRDPKELQDFPGAKSVISDTPETFVVDGIDAQSAVILMTHNYAQDLRYLLKLKDCKQLYIGILGSAKRREQLQNELFDYTTELEESFLERIHSPAGLNIGAITPEEIALSILSEVLAVTRNKEPIYLKTITGKIHSQN</sequence>
<dbReference type="Proteomes" id="UP000095713">
    <property type="component" value="Unassembled WGS sequence"/>
</dbReference>
<reference evidence="3 4" key="1">
    <citation type="submission" date="2016-05" db="EMBL/GenBank/DDBJ databases">
        <title>Draft Genome Sequence of Algibacter sp. Strain SK-16 Isolated from the Surface Water of Aburatsubo Inlet.</title>
        <authorList>
            <person name="Wong S.-K."/>
            <person name="Yoshizawa S."/>
            <person name="Nakajima Y."/>
            <person name="Ogura Y."/>
            <person name="Tetsuya H."/>
            <person name="Hamasaki K."/>
        </authorList>
    </citation>
    <scope>NUCLEOTIDE SEQUENCE [LARGE SCALE GENOMIC DNA]</scope>
    <source>
        <strain evidence="3 4">SK-16</strain>
    </source>
</reference>
<dbReference type="AlphaFoldDB" id="A0A1E5SIV9"/>
<dbReference type="InterPro" id="IPR003777">
    <property type="entry name" value="XdhC_CoxI"/>
</dbReference>
<dbReference type="Pfam" id="PF13478">
    <property type="entry name" value="XdhC_C"/>
    <property type="match status" value="1"/>
</dbReference>
<dbReference type="InterPro" id="IPR052698">
    <property type="entry name" value="MoCofactor_Util/Proc"/>
</dbReference>
<evidence type="ECO:0000259" key="2">
    <source>
        <dbReference type="Pfam" id="PF13478"/>
    </source>
</evidence>
<accession>A0A1E5SIV9</accession>
<dbReference type="RefSeq" id="WP_069831689.1">
    <property type="nucleotide sequence ID" value="NZ_MDJD01000054.1"/>
</dbReference>
<evidence type="ECO:0000259" key="1">
    <source>
        <dbReference type="Pfam" id="PF02625"/>
    </source>
</evidence>
<dbReference type="PANTHER" id="PTHR30388:SF4">
    <property type="entry name" value="MOLYBDENUM COFACTOR INSERTION CHAPERONE PAOD"/>
    <property type="match status" value="1"/>
</dbReference>
<keyword evidence="4" id="KW-1185">Reference proteome</keyword>
<dbReference type="InterPro" id="IPR027051">
    <property type="entry name" value="XdhC_Rossmann_dom"/>
</dbReference>
<dbReference type="PANTHER" id="PTHR30388">
    <property type="entry name" value="ALDEHYDE OXIDOREDUCTASE MOLYBDENUM COFACTOR ASSEMBLY PROTEIN"/>
    <property type="match status" value="1"/>
</dbReference>
<dbReference type="EMBL" id="MDJD01000054">
    <property type="protein sequence ID" value="OEJ99006.1"/>
    <property type="molecule type" value="Genomic_DNA"/>
</dbReference>
<protein>
    <submittedName>
        <fullName evidence="3">XdhC and CoxI family protein</fullName>
    </submittedName>
</protein>
<feature type="domain" description="XdhC- CoxI" evidence="1">
    <location>
        <begin position="19"/>
        <end position="82"/>
    </location>
</feature>
<feature type="domain" description="XdhC Rossmann" evidence="2">
    <location>
        <begin position="177"/>
        <end position="320"/>
    </location>
</feature>
<dbReference type="Pfam" id="PF02625">
    <property type="entry name" value="XdhC_CoxI"/>
    <property type="match status" value="1"/>
</dbReference>
<proteinExistence type="predicted"/>